<comment type="caution">
    <text evidence="1">The sequence shown here is derived from an EMBL/GenBank/DDBJ whole genome shotgun (WGS) entry which is preliminary data.</text>
</comment>
<dbReference type="Proteomes" id="UP001165960">
    <property type="component" value="Unassembled WGS sequence"/>
</dbReference>
<reference evidence="1" key="1">
    <citation type="submission" date="2022-04" db="EMBL/GenBank/DDBJ databases">
        <title>Genome of the entomopathogenic fungus Entomophthora muscae.</title>
        <authorList>
            <person name="Elya C."/>
            <person name="Lovett B.R."/>
            <person name="Lee E."/>
            <person name="Macias A.M."/>
            <person name="Hajek A.E."/>
            <person name="De Bivort B.L."/>
            <person name="Kasson M.T."/>
            <person name="De Fine Licht H.H."/>
            <person name="Stajich J.E."/>
        </authorList>
    </citation>
    <scope>NUCLEOTIDE SEQUENCE</scope>
    <source>
        <strain evidence="1">Berkeley</strain>
    </source>
</reference>
<evidence type="ECO:0000313" key="2">
    <source>
        <dbReference type="Proteomes" id="UP001165960"/>
    </source>
</evidence>
<protein>
    <submittedName>
        <fullName evidence="1">Uncharacterized protein</fullName>
    </submittedName>
</protein>
<dbReference type="EMBL" id="QTSX02001435">
    <property type="protein sequence ID" value="KAJ9082326.1"/>
    <property type="molecule type" value="Genomic_DNA"/>
</dbReference>
<keyword evidence="2" id="KW-1185">Reference proteome</keyword>
<proteinExistence type="predicted"/>
<evidence type="ECO:0000313" key="1">
    <source>
        <dbReference type="EMBL" id="KAJ9082326.1"/>
    </source>
</evidence>
<sequence>MVLEEGLFWSGSPLDFRRHHQSIAQTSYHQTIKGFRSMGFWWNGSQPITSDYDCFENEACQLHLHYRRERWGASLQKKRKSNQPRLIQIKATETNRFVIDFGESLSCTVLFNPVSWKFLASRTRVSSNWPEAKLYPIRVSGIPSGLISLKCLTLPSDLPPL</sequence>
<gene>
    <name evidence="1" type="ORF">DSO57_1005468</name>
</gene>
<accession>A0ACC2U6E4</accession>
<name>A0ACC2U6E4_9FUNG</name>
<organism evidence="1 2">
    <name type="scientific">Entomophthora muscae</name>
    <dbReference type="NCBI Taxonomy" id="34485"/>
    <lineage>
        <taxon>Eukaryota</taxon>
        <taxon>Fungi</taxon>
        <taxon>Fungi incertae sedis</taxon>
        <taxon>Zoopagomycota</taxon>
        <taxon>Entomophthoromycotina</taxon>
        <taxon>Entomophthoromycetes</taxon>
        <taxon>Entomophthorales</taxon>
        <taxon>Entomophthoraceae</taxon>
        <taxon>Entomophthora</taxon>
    </lineage>
</organism>